<gene>
    <name evidence="3" type="primary">LOC101862778</name>
</gene>
<proteinExistence type="predicted"/>
<dbReference type="GeneID" id="101862778"/>
<dbReference type="PROSITE" id="PS50826">
    <property type="entry name" value="RUN"/>
    <property type="match status" value="1"/>
</dbReference>
<accession>A0ABM1W4R8</accession>
<protein>
    <submittedName>
        <fullName evidence="3">Pleckstrin homology domain-containing family M member 1-like</fullName>
    </submittedName>
</protein>
<keyword evidence="2" id="KW-1185">Reference proteome</keyword>
<dbReference type="RefSeq" id="XP_035829661.1">
    <property type="nucleotide sequence ID" value="XM_035973768.1"/>
</dbReference>
<dbReference type="SUPFAM" id="SSF140741">
    <property type="entry name" value="RUN domain-like"/>
    <property type="match status" value="1"/>
</dbReference>
<dbReference type="InterPro" id="IPR037213">
    <property type="entry name" value="Run_dom_sf"/>
</dbReference>
<dbReference type="Gene3D" id="1.20.58.900">
    <property type="match status" value="1"/>
</dbReference>
<name>A0ABM1W4R8_APLCA</name>
<feature type="non-terminal residue" evidence="3">
    <location>
        <position position="1"/>
    </location>
</feature>
<dbReference type="InterPro" id="IPR004012">
    <property type="entry name" value="Run_dom"/>
</dbReference>
<organism evidence="2 3">
    <name type="scientific">Aplysia californica</name>
    <name type="common">California sea hare</name>
    <dbReference type="NCBI Taxonomy" id="6500"/>
    <lineage>
        <taxon>Eukaryota</taxon>
        <taxon>Metazoa</taxon>
        <taxon>Spiralia</taxon>
        <taxon>Lophotrochozoa</taxon>
        <taxon>Mollusca</taxon>
        <taxon>Gastropoda</taxon>
        <taxon>Heterobranchia</taxon>
        <taxon>Euthyneura</taxon>
        <taxon>Tectipleura</taxon>
        <taxon>Aplysiida</taxon>
        <taxon>Aplysioidea</taxon>
        <taxon>Aplysiidae</taxon>
        <taxon>Aplysia</taxon>
    </lineage>
</organism>
<dbReference type="Proteomes" id="UP000694888">
    <property type="component" value="Unplaced"/>
</dbReference>
<dbReference type="Pfam" id="PF02759">
    <property type="entry name" value="RUN"/>
    <property type="match status" value="1"/>
</dbReference>
<evidence type="ECO:0000259" key="1">
    <source>
        <dbReference type="PROSITE" id="PS50826"/>
    </source>
</evidence>
<feature type="domain" description="RUN" evidence="1">
    <location>
        <begin position="1"/>
        <end position="76"/>
    </location>
</feature>
<sequence length="76" mass="8241">LTAYVGLSQSSDQASALNFWSVAAKFTHGDVVTQLKSLAQIATDVGLCRAWVRLALNDGLMESYLHSMVVDVKTLK</sequence>
<reference evidence="3" key="1">
    <citation type="submission" date="2025-08" db="UniProtKB">
        <authorList>
            <consortium name="RefSeq"/>
        </authorList>
    </citation>
    <scope>IDENTIFICATION</scope>
</reference>
<evidence type="ECO:0000313" key="2">
    <source>
        <dbReference type="Proteomes" id="UP000694888"/>
    </source>
</evidence>
<evidence type="ECO:0000313" key="3">
    <source>
        <dbReference type="RefSeq" id="XP_035829661.1"/>
    </source>
</evidence>